<evidence type="ECO:0000256" key="8">
    <source>
        <dbReference type="SAM" id="MobiDB-lite"/>
    </source>
</evidence>
<keyword evidence="7" id="KW-0539">Nucleus</keyword>
<dbReference type="InterPro" id="IPR051615">
    <property type="entry name" value="Transcr_Regulatory_Elem"/>
</dbReference>
<protein>
    <recommendedName>
        <fullName evidence="9">Xylanolytic transcriptional activator regulatory domain-containing protein</fullName>
    </recommendedName>
</protein>
<keyword evidence="4" id="KW-0805">Transcription regulation</keyword>
<dbReference type="Proteomes" id="UP000073492">
    <property type="component" value="Unassembled WGS sequence"/>
</dbReference>
<dbReference type="InterPro" id="IPR007219">
    <property type="entry name" value="XnlR_reg_dom"/>
</dbReference>
<accession>A0A139IGK1</accession>
<feature type="compositionally biased region" description="Low complexity" evidence="8">
    <location>
        <begin position="785"/>
        <end position="797"/>
    </location>
</feature>
<dbReference type="InterPro" id="IPR001138">
    <property type="entry name" value="Zn2Cys6_DnaBD"/>
</dbReference>
<dbReference type="STRING" id="113226.A0A139IGK1"/>
<organism evidence="10 11">
    <name type="scientific">Pseudocercospora musae</name>
    <dbReference type="NCBI Taxonomy" id="113226"/>
    <lineage>
        <taxon>Eukaryota</taxon>
        <taxon>Fungi</taxon>
        <taxon>Dikarya</taxon>
        <taxon>Ascomycota</taxon>
        <taxon>Pezizomycotina</taxon>
        <taxon>Dothideomycetes</taxon>
        <taxon>Dothideomycetidae</taxon>
        <taxon>Mycosphaerellales</taxon>
        <taxon>Mycosphaerellaceae</taxon>
        <taxon>Pseudocercospora</taxon>
    </lineage>
</organism>
<feature type="region of interest" description="Disordered" evidence="8">
    <location>
        <begin position="1"/>
        <end position="54"/>
    </location>
</feature>
<dbReference type="InterPro" id="IPR036864">
    <property type="entry name" value="Zn2-C6_fun-type_DNA-bd_sf"/>
</dbReference>
<proteinExistence type="predicted"/>
<feature type="compositionally biased region" description="Polar residues" evidence="8">
    <location>
        <begin position="17"/>
        <end position="31"/>
    </location>
</feature>
<keyword evidence="6" id="KW-0804">Transcription</keyword>
<evidence type="ECO:0000256" key="7">
    <source>
        <dbReference type="ARBA" id="ARBA00023242"/>
    </source>
</evidence>
<evidence type="ECO:0000313" key="10">
    <source>
        <dbReference type="EMBL" id="KXT13858.1"/>
    </source>
</evidence>
<evidence type="ECO:0000313" key="11">
    <source>
        <dbReference type="Proteomes" id="UP000073492"/>
    </source>
</evidence>
<feature type="domain" description="Xylanolytic transcriptional activator regulatory" evidence="9">
    <location>
        <begin position="415"/>
        <end position="494"/>
    </location>
</feature>
<dbReference type="GO" id="GO:0003677">
    <property type="term" value="F:DNA binding"/>
    <property type="evidence" value="ECO:0007669"/>
    <property type="project" value="UniProtKB-KW"/>
</dbReference>
<feature type="compositionally biased region" description="Polar residues" evidence="8">
    <location>
        <begin position="813"/>
        <end position="842"/>
    </location>
</feature>
<evidence type="ECO:0000256" key="4">
    <source>
        <dbReference type="ARBA" id="ARBA00023015"/>
    </source>
</evidence>
<dbReference type="GO" id="GO:0005634">
    <property type="term" value="C:nucleus"/>
    <property type="evidence" value="ECO:0007669"/>
    <property type="project" value="UniProtKB-SubCell"/>
</dbReference>
<name>A0A139IGK1_9PEZI</name>
<dbReference type="CDD" id="cd12148">
    <property type="entry name" value="fungal_TF_MHR"/>
    <property type="match status" value="1"/>
</dbReference>
<dbReference type="GO" id="GO:0000981">
    <property type="term" value="F:DNA-binding transcription factor activity, RNA polymerase II-specific"/>
    <property type="evidence" value="ECO:0007669"/>
    <property type="project" value="InterPro"/>
</dbReference>
<evidence type="ECO:0000256" key="5">
    <source>
        <dbReference type="ARBA" id="ARBA00023125"/>
    </source>
</evidence>
<evidence type="ECO:0000259" key="9">
    <source>
        <dbReference type="SMART" id="SM00906"/>
    </source>
</evidence>
<comment type="caution">
    <text evidence="10">The sequence shown here is derived from an EMBL/GenBank/DDBJ whole genome shotgun (WGS) entry which is preliminary data.</text>
</comment>
<dbReference type="GO" id="GO:0008270">
    <property type="term" value="F:zinc ion binding"/>
    <property type="evidence" value="ECO:0007669"/>
    <property type="project" value="InterPro"/>
</dbReference>
<dbReference type="PANTHER" id="PTHR31313:SF81">
    <property type="entry name" value="TY1 ENHANCER ACTIVATOR"/>
    <property type="match status" value="1"/>
</dbReference>
<reference evidence="10 11" key="1">
    <citation type="submission" date="2015-07" db="EMBL/GenBank/DDBJ databases">
        <title>Comparative genomics of the Sigatoka disease complex on banana suggests a link between parallel evolutionary changes in Pseudocercospora fijiensis and Pseudocercospora eumusae and increased virulence on the banana host.</title>
        <authorList>
            <person name="Chang T.-C."/>
            <person name="Salvucci A."/>
            <person name="Crous P.W."/>
            <person name="Stergiopoulos I."/>
        </authorList>
    </citation>
    <scope>NUCLEOTIDE SEQUENCE [LARGE SCALE GENOMIC DNA]</scope>
    <source>
        <strain evidence="10 11">CBS 116634</strain>
    </source>
</reference>
<dbReference type="AlphaFoldDB" id="A0A139IGK1"/>
<gene>
    <name evidence="10" type="ORF">AC579_6901</name>
</gene>
<comment type="subcellular location">
    <subcellularLocation>
        <location evidence="1">Nucleus</location>
    </subcellularLocation>
</comment>
<keyword evidence="11" id="KW-1185">Reference proteome</keyword>
<evidence type="ECO:0000256" key="3">
    <source>
        <dbReference type="ARBA" id="ARBA00022833"/>
    </source>
</evidence>
<feature type="region of interest" description="Disordered" evidence="8">
    <location>
        <begin position="785"/>
        <end position="847"/>
    </location>
</feature>
<keyword evidence="2" id="KW-0479">Metal-binding</keyword>
<dbReference type="SMART" id="SM00906">
    <property type="entry name" value="Fungal_trans"/>
    <property type="match status" value="1"/>
</dbReference>
<dbReference type="CDD" id="cd00067">
    <property type="entry name" value="GAL4"/>
    <property type="match status" value="1"/>
</dbReference>
<dbReference type="OrthoDB" id="2162761at2759"/>
<evidence type="ECO:0000256" key="6">
    <source>
        <dbReference type="ARBA" id="ARBA00023163"/>
    </source>
</evidence>
<evidence type="ECO:0000256" key="2">
    <source>
        <dbReference type="ARBA" id="ARBA00022723"/>
    </source>
</evidence>
<keyword evidence="3" id="KW-0862">Zinc</keyword>
<dbReference type="Pfam" id="PF04082">
    <property type="entry name" value="Fungal_trans"/>
    <property type="match status" value="1"/>
</dbReference>
<evidence type="ECO:0000256" key="1">
    <source>
        <dbReference type="ARBA" id="ARBA00004123"/>
    </source>
</evidence>
<dbReference type="GO" id="GO:0006351">
    <property type="term" value="P:DNA-templated transcription"/>
    <property type="evidence" value="ECO:0007669"/>
    <property type="project" value="InterPro"/>
</dbReference>
<sequence>MERAIAGDADSADVKHSNASTNGNPSSTADHGTTVAPTKPKQRSRRKKADLEEEDSSKRRCVSTACIACRYGCLDCVVQSYQLIVHAWGWVVLLVNFYSRDIWDPHVLEPFANMNRKRKSKCDGNTPACAACSQVYGTDCIYDPNSDHRRKGVYKNDIDNLKTRNSTLQTLIQAILNYPEEDVPALVREIRTCESLDAVAEKIALKEDGFEQEKEEDDALGAAEDNAGTRSTFESHLYGKMGDLRLDEGSVRYIGGTSNLIHLASEENEASDVDEYLQQENPITSWTNVTNDTDLVLHLVNMYFTWHYTFFTCLSKQLFFRDFSLGRPPASSRRKTHYCTPLLVNAILSLGCHFTSHAGARENPEDSATAGDHFFKEAKRLIMENDEHEKPRLTTVQALALMSVREAGCGREGRGWVYSGMSFRMACDMGLNLDSGQLTSNRYVSGDENEEDVRRVTFWGCYLFDKCWSNYLGRLPQLPSSLVTVSKYEVFPDEDSAQWSPYTDSGFTQAHAQPSRTRAVALQISKLCEISNDLMKHFYNPTDMDKTKGKAAELKKLSDIHTRLEAWRRDLPKELEPKEGGLSSVLIMHMYFQLLIIHLFRPFLKYTQATSPLPQNVSPRKLCTQAAAMISKLMRLYKRSHGLRQIPNVAVYIAHSACTIHLLNLPDKNAKRDIVHGVKHLEEIAEGWLCARRTLAIISLLVRKWDVELPEEAASVLARTDAKFGTVLGEIQSPGSQTSHPRRMSEAIMQAPSMPQQQQPWQANAQGFQPNNYFTEAAARPSTVSASSSAAVPTNTAKYRPPPQDANGLRAQQYPSAANTPSTQPRRSWASTGGSTARQGASPSDMFGGVEQLIRDSQEWAYRDQAQLATGFDNWNQMDMDASTWNPSPATTVGVPAPAINGGVSIGGPVGGQIPSSVPHAAFNHTSPQSMDGLGMANWLNSMNAYNNMAGGYNEDEWYQ</sequence>
<dbReference type="Pfam" id="PF00172">
    <property type="entry name" value="Zn_clus"/>
    <property type="match status" value="1"/>
</dbReference>
<dbReference type="PANTHER" id="PTHR31313">
    <property type="entry name" value="TY1 ENHANCER ACTIVATOR"/>
    <property type="match status" value="1"/>
</dbReference>
<dbReference type="EMBL" id="LFZO01000102">
    <property type="protein sequence ID" value="KXT13858.1"/>
    <property type="molecule type" value="Genomic_DNA"/>
</dbReference>
<keyword evidence="5" id="KW-0238">DNA-binding</keyword>
<dbReference type="Gene3D" id="4.10.240.10">
    <property type="entry name" value="Zn(2)-C6 fungal-type DNA-binding domain"/>
    <property type="match status" value="1"/>
</dbReference>